<evidence type="ECO:0000313" key="3">
    <source>
        <dbReference type="Proteomes" id="UP001190700"/>
    </source>
</evidence>
<name>A0AAE0KX04_9CHLO</name>
<accession>A0AAE0KX04</accession>
<feature type="region of interest" description="Disordered" evidence="1">
    <location>
        <begin position="1"/>
        <end position="29"/>
    </location>
</feature>
<dbReference type="Proteomes" id="UP001190700">
    <property type="component" value="Unassembled WGS sequence"/>
</dbReference>
<protein>
    <submittedName>
        <fullName evidence="2">Uncharacterized protein</fullName>
    </submittedName>
</protein>
<evidence type="ECO:0000256" key="1">
    <source>
        <dbReference type="SAM" id="MobiDB-lite"/>
    </source>
</evidence>
<proteinExistence type="predicted"/>
<evidence type="ECO:0000313" key="2">
    <source>
        <dbReference type="EMBL" id="KAK3263777.1"/>
    </source>
</evidence>
<keyword evidence="3" id="KW-1185">Reference proteome</keyword>
<reference evidence="2 3" key="1">
    <citation type="journal article" date="2015" name="Genome Biol. Evol.">
        <title>Comparative Genomics of a Bacterivorous Green Alga Reveals Evolutionary Causalities and Consequences of Phago-Mixotrophic Mode of Nutrition.</title>
        <authorList>
            <person name="Burns J.A."/>
            <person name="Paasch A."/>
            <person name="Narechania A."/>
            <person name="Kim E."/>
        </authorList>
    </citation>
    <scope>NUCLEOTIDE SEQUENCE [LARGE SCALE GENOMIC DNA]</scope>
    <source>
        <strain evidence="2 3">PLY_AMNH</strain>
    </source>
</reference>
<dbReference type="AlphaFoldDB" id="A0AAE0KX04"/>
<gene>
    <name evidence="2" type="ORF">CYMTET_27442</name>
</gene>
<sequence length="167" mass="18119">MASKKRHGRGACPATSTRPRHASRDAPRNAGDGLFIDFPHVVYYLYGMVVPGAELKARSAQVVRNSQDESVGVLTCKELVNAAGLGAQAIGEDEKQQKHYHQNRFLPAGQRQFPRGSRFRLSLRSVLGLETKGPVAAWELDESGQGGGRAAWQNSHSERGISVAALE</sequence>
<organism evidence="2 3">
    <name type="scientific">Cymbomonas tetramitiformis</name>
    <dbReference type="NCBI Taxonomy" id="36881"/>
    <lineage>
        <taxon>Eukaryota</taxon>
        <taxon>Viridiplantae</taxon>
        <taxon>Chlorophyta</taxon>
        <taxon>Pyramimonadophyceae</taxon>
        <taxon>Pyramimonadales</taxon>
        <taxon>Pyramimonadaceae</taxon>
        <taxon>Cymbomonas</taxon>
    </lineage>
</organism>
<dbReference type="EMBL" id="LGRX02015057">
    <property type="protein sequence ID" value="KAK3263777.1"/>
    <property type="molecule type" value="Genomic_DNA"/>
</dbReference>
<comment type="caution">
    <text evidence="2">The sequence shown here is derived from an EMBL/GenBank/DDBJ whole genome shotgun (WGS) entry which is preliminary data.</text>
</comment>
<feature type="region of interest" description="Disordered" evidence="1">
    <location>
        <begin position="143"/>
        <end position="167"/>
    </location>
</feature>